<feature type="compositionally biased region" description="Basic and acidic residues" evidence="1">
    <location>
        <begin position="68"/>
        <end position="79"/>
    </location>
</feature>
<accession>A0AAP5MAZ2</accession>
<reference evidence="4" key="1">
    <citation type="journal article" date="2021" name="Science">
        <title>Hunting the eagle killer: A cyanobacterial neurotoxin causes vacuolar myelinopathy.</title>
        <authorList>
            <person name="Breinlinger S."/>
            <person name="Phillips T.J."/>
            <person name="Haram B.N."/>
            <person name="Mares J."/>
            <person name="Martinez Yerena J.A."/>
            <person name="Hrouzek P."/>
            <person name="Sobotka R."/>
            <person name="Henderson W.M."/>
            <person name="Schmieder P."/>
            <person name="Williams S.M."/>
            <person name="Lauderdale J.D."/>
            <person name="Wilde H.D."/>
            <person name="Gerrin W."/>
            <person name="Kust A."/>
            <person name="Washington J.W."/>
            <person name="Wagner C."/>
            <person name="Geier B."/>
            <person name="Liebeke M."/>
            <person name="Enke H."/>
            <person name="Niedermeyer T.H.J."/>
            <person name="Wilde S.B."/>
        </authorList>
    </citation>
    <scope>NUCLEOTIDE SEQUENCE [LARGE SCALE GENOMIC DNA]</scope>
    <source>
        <strain evidence="4">Thurmond2011</strain>
    </source>
</reference>
<keyword evidence="4" id="KW-1185">Reference proteome</keyword>
<keyword evidence="3" id="KW-0238">DNA-binding</keyword>
<feature type="region of interest" description="Disordered" evidence="1">
    <location>
        <begin position="57"/>
        <end position="85"/>
    </location>
</feature>
<dbReference type="AlphaFoldDB" id="A0AAP5MAZ2"/>
<evidence type="ECO:0000313" key="3">
    <source>
        <dbReference type="EMBL" id="MDR9896224.1"/>
    </source>
</evidence>
<sequence>MEGEKTLKEKVFEVCDYLESLGEKVTRDKVREQTGGSDREVSRCINEWKANKETAITVAGSSELSEQEEQKSPVGRGDDSVPNPVQGKAVYSNAAQNDLMEITLRGAERAAALMAGEEAMVMHFLENPDKLPPELLSKVEAVRKRTQEVRQRRSEQYDPEYFAQLAIAQFQ</sequence>
<gene>
    <name evidence="3" type="ORF">G7B40_016880</name>
</gene>
<dbReference type="RefSeq" id="WP_208345993.1">
    <property type="nucleotide sequence ID" value="NZ_CAWQFN010000813.1"/>
</dbReference>
<dbReference type="Pfam" id="PF11740">
    <property type="entry name" value="KfrA_N"/>
    <property type="match status" value="1"/>
</dbReference>
<dbReference type="InterPro" id="IPR021104">
    <property type="entry name" value="KfrA_DNA-bd_N"/>
</dbReference>
<comment type="caution">
    <text evidence="3">The sequence shown here is derived from an EMBL/GenBank/DDBJ whole genome shotgun (WGS) entry which is preliminary data.</text>
</comment>
<dbReference type="Proteomes" id="UP000667802">
    <property type="component" value="Unassembled WGS sequence"/>
</dbReference>
<evidence type="ECO:0000256" key="1">
    <source>
        <dbReference type="SAM" id="MobiDB-lite"/>
    </source>
</evidence>
<protein>
    <submittedName>
        <fullName evidence="3">DNA-binding protein</fullName>
    </submittedName>
</protein>
<dbReference type="EMBL" id="JAALHA020000007">
    <property type="protein sequence ID" value="MDR9896224.1"/>
    <property type="molecule type" value="Genomic_DNA"/>
</dbReference>
<evidence type="ECO:0000313" key="4">
    <source>
        <dbReference type="Proteomes" id="UP000667802"/>
    </source>
</evidence>
<proteinExistence type="predicted"/>
<dbReference type="GO" id="GO:0003677">
    <property type="term" value="F:DNA binding"/>
    <property type="evidence" value="ECO:0007669"/>
    <property type="project" value="UniProtKB-KW"/>
</dbReference>
<organism evidence="3 4">
    <name type="scientific">Aetokthonos hydrillicola Thurmond2011</name>
    <dbReference type="NCBI Taxonomy" id="2712845"/>
    <lineage>
        <taxon>Bacteria</taxon>
        <taxon>Bacillati</taxon>
        <taxon>Cyanobacteriota</taxon>
        <taxon>Cyanophyceae</taxon>
        <taxon>Nostocales</taxon>
        <taxon>Hapalosiphonaceae</taxon>
        <taxon>Aetokthonos</taxon>
    </lineage>
</organism>
<feature type="domain" description="KfrA N-terminal DNA-binding" evidence="2">
    <location>
        <begin position="8"/>
        <end position="69"/>
    </location>
</feature>
<evidence type="ECO:0000259" key="2">
    <source>
        <dbReference type="Pfam" id="PF11740"/>
    </source>
</evidence>
<name>A0AAP5MAZ2_9CYAN</name>